<proteinExistence type="predicted"/>
<dbReference type="Pfam" id="PF00308">
    <property type="entry name" value="Bac_DnaA"/>
    <property type="match status" value="1"/>
</dbReference>
<feature type="domain" description="Hda lid" evidence="2">
    <location>
        <begin position="169"/>
        <end position="233"/>
    </location>
</feature>
<dbReference type="NCBIfam" id="TIGR03420">
    <property type="entry name" value="DnaA_homol_Hda"/>
    <property type="match status" value="1"/>
</dbReference>
<evidence type="ECO:0000259" key="1">
    <source>
        <dbReference type="Pfam" id="PF00308"/>
    </source>
</evidence>
<dbReference type="PANTHER" id="PTHR30050">
    <property type="entry name" value="CHROMOSOMAL REPLICATION INITIATOR PROTEIN DNAA"/>
    <property type="match status" value="1"/>
</dbReference>
<reference evidence="3 4" key="1">
    <citation type="journal article" date="2013" name="Nat. Commun.">
        <title>Genome sequence and functional genomic analysis of the oil-degrading bacterium Oleispira antarctica.</title>
        <authorList>
            <person name="Kube M."/>
            <person name="Chernikova T.N."/>
            <person name="Al-Ramahi Y."/>
            <person name="Beloqui A."/>
            <person name="Lopez-Cortez N."/>
            <person name="Guazzaroni M.E."/>
            <person name="Heipieper H.J."/>
            <person name="Klages S."/>
            <person name="Kotsyurbenko O.R."/>
            <person name="Langer I."/>
            <person name="Nechitaylo T.Y."/>
            <person name="Lunsdorf H."/>
            <person name="Fernandez M."/>
            <person name="Juarez S."/>
            <person name="Ciordia S."/>
            <person name="Singer A."/>
            <person name="Kagan O."/>
            <person name="Egorova O."/>
            <person name="Petit P.A."/>
            <person name="Stogios P."/>
            <person name="Kim Y."/>
            <person name="Tchigvintsev A."/>
            <person name="Flick R."/>
            <person name="Denaro R."/>
            <person name="Genovese M."/>
            <person name="Albar J.P."/>
            <person name="Reva O.N."/>
            <person name="Martinez-Gomariz M."/>
            <person name="Tran H."/>
            <person name="Ferrer M."/>
            <person name="Savchenko A."/>
            <person name="Yakunin A.F."/>
            <person name="Yakimov M.M."/>
            <person name="Golyshina O.V."/>
            <person name="Reinhardt R."/>
            <person name="Golyshin P.N."/>
        </authorList>
    </citation>
    <scope>NUCLEOTIDE SEQUENCE [LARGE SCALE GENOMIC DNA]</scope>
</reference>
<keyword evidence="4" id="KW-1185">Reference proteome</keyword>
<dbReference type="PANTHER" id="PTHR30050:SF5">
    <property type="entry name" value="DNAA REGULATORY INACTIVATOR HDA"/>
    <property type="match status" value="1"/>
</dbReference>
<evidence type="ECO:0000313" key="4">
    <source>
        <dbReference type="Proteomes" id="UP000032749"/>
    </source>
</evidence>
<dbReference type="Proteomes" id="UP000032749">
    <property type="component" value="Chromosome"/>
</dbReference>
<dbReference type="EMBL" id="FO203512">
    <property type="protein sequence ID" value="CCK76928.1"/>
    <property type="molecule type" value="Genomic_DNA"/>
</dbReference>
<dbReference type="InterPro" id="IPR027417">
    <property type="entry name" value="P-loop_NTPase"/>
</dbReference>
<dbReference type="InterPro" id="IPR017788">
    <property type="entry name" value="Hda"/>
</dbReference>
<dbReference type="KEGG" id="oai:OLEAN_C27520"/>
<feature type="domain" description="Chromosomal replication initiator protein DnaA ATPAse" evidence="1">
    <location>
        <begin position="22"/>
        <end position="161"/>
    </location>
</feature>
<dbReference type="InterPro" id="IPR013317">
    <property type="entry name" value="DnaA_dom"/>
</dbReference>
<dbReference type="AlphaFoldDB" id="R4YTE8"/>
<name>R4YTE8_OLEAN</name>
<dbReference type="SUPFAM" id="SSF52540">
    <property type="entry name" value="P-loop containing nucleoside triphosphate hydrolases"/>
    <property type="match status" value="1"/>
</dbReference>
<sequence length="235" mass="26435">MVIEAQAQQLTLSVSVRDDARFANYFAGPNAQVVYSIQDQWRESGEPFIYLWGANGVGCSHLLQAACHYAEGLGHKAVYLPLDELVAYDPAVFEDLEVLQLVALDNIEAIAGKPEWEEALFHLFNRLRDAGSRMLVAAKEGPRNNGILLPDLTSRLSWGITYQLELLEDEDKLKALLLRARVRGLNMSEEVARYILTRSPRDMAGLFDLLSDLDQASLSAQRKLTKPFVKELMNW</sequence>
<evidence type="ECO:0000313" key="3">
    <source>
        <dbReference type="EMBL" id="CCK76928.1"/>
    </source>
</evidence>
<dbReference type="Pfam" id="PF22688">
    <property type="entry name" value="Hda_lid"/>
    <property type="match status" value="1"/>
</dbReference>
<dbReference type="OrthoDB" id="9784878at2"/>
<gene>
    <name evidence="3" type="primary">hda</name>
    <name evidence="3" type="ORF">OLEAN_C27520</name>
</gene>
<dbReference type="InterPro" id="IPR055199">
    <property type="entry name" value="Hda_lid"/>
</dbReference>
<dbReference type="GO" id="GO:0006270">
    <property type="term" value="P:DNA replication initiation"/>
    <property type="evidence" value="ECO:0007669"/>
    <property type="project" value="TreeGrafter"/>
</dbReference>
<dbReference type="STRING" id="698738.OLEAN_C27520"/>
<dbReference type="PATRIC" id="fig|698738.3.peg.2853"/>
<accession>R4YTE8</accession>
<protein>
    <submittedName>
        <fullName evidence="3">DnaA-homolog protein hda</fullName>
    </submittedName>
</protein>
<dbReference type="Gene3D" id="3.40.50.300">
    <property type="entry name" value="P-loop containing nucleotide triphosphate hydrolases"/>
    <property type="match status" value="1"/>
</dbReference>
<organism evidence="3 4">
    <name type="scientific">Oleispira antarctica RB-8</name>
    <dbReference type="NCBI Taxonomy" id="698738"/>
    <lineage>
        <taxon>Bacteria</taxon>
        <taxon>Pseudomonadati</taxon>
        <taxon>Pseudomonadota</taxon>
        <taxon>Gammaproteobacteria</taxon>
        <taxon>Oceanospirillales</taxon>
        <taxon>Oceanospirillaceae</taxon>
        <taxon>Oleispira</taxon>
    </lineage>
</organism>
<dbReference type="GO" id="GO:0032297">
    <property type="term" value="P:negative regulation of DNA-templated DNA replication initiation"/>
    <property type="evidence" value="ECO:0007669"/>
    <property type="project" value="InterPro"/>
</dbReference>
<evidence type="ECO:0000259" key="2">
    <source>
        <dbReference type="Pfam" id="PF22688"/>
    </source>
</evidence>
<dbReference type="HOGENOM" id="CLU_072265_1_1_6"/>
<dbReference type="Gene3D" id="1.10.8.60">
    <property type="match status" value="1"/>
</dbReference>